<keyword evidence="1 5" id="KW-0479">Metal-binding</keyword>
<dbReference type="RefSeq" id="XP_019850903.1">
    <property type="nucleotide sequence ID" value="XM_019995344.1"/>
</dbReference>
<evidence type="ECO:0000259" key="7">
    <source>
        <dbReference type="PROSITE" id="PS50181"/>
    </source>
</evidence>
<evidence type="ECO:0008006" key="10">
    <source>
        <dbReference type="Google" id="ProtNLM"/>
    </source>
</evidence>
<dbReference type="PROSITE" id="PS50145">
    <property type="entry name" value="ZF_TRAF"/>
    <property type="match status" value="1"/>
</dbReference>
<dbReference type="InterPro" id="IPR013083">
    <property type="entry name" value="Znf_RING/FYVE/PHD"/>
</dbReference>
<dbReference type="SUPFAM" id="SSF81383">
    <property type="entry name" value="F-box domain"/>
    <property type="match status" value="1"/>
</dbReference>
<accession>A0AAN0J2E7</accession>
<reference evidence="9" key="1">
    <citation type="journal article" date="2010" name="Nature">
        <title>The Amphimedon queenslandica genome and the evolution of animal complexity.</title>
        <authorList>
            <person name="Srivastava M."/>
            <person name="Simakov O."/>
            <person name="Chapman J."/>
            <person name="Fahey B."/>
            <person name="Gauthier M.E."/>
            <person name="Mitros T."/>
            <person name="Richards G.S."/>
            <person name="Conaco C."/>
            <person name="Dacre M."/>
            <person name="Hellsten U."/>
            <person name="Larroux C."/>
            <person name="Putnam N.H."/>
            <person name="Stanke M."/>
            <person name="Adamska M."/>
            <person name="Darling A."/>
            <person name="Degnan S.M."/>
            <person name="Oakley T.H."/>
            <person name="Plachetzki D.C."/>
            <person name="Zhai Y."/>
            <person name="Adamski M."/>
            <person name="Calcino A."/>
            <person name="Cummins S.F."/>
            <person name="Goodstein D.M."/>
            <person name="Harris C."/>
            <person name="Jackson D.J."/>
            <person name="Leys S.P."/>
            <person name="Shu S."/>
            <person name="Woodcroft B.J."/>
            <person name="Vervoort M."/>
            <person name="Kosik K.S."/>
            <person name="Manning G."/>
            <person name="Degnan B.M."/>
            <person name="Rokhsar D.S."/>
        </authorList>
    </citation>
    <scope>NUCLEOTIDE SEQUENCE [LARGE SCALE GENOMIC DNA]</scope>
</reference>
<dbReference type="PANTHER" id="PTHR15933:SF20">
    <property type="entry name" value="F-BOX DOMAIN-CONTAINING PROTEIN"/>
    <property type="match status" value="1"/>
</dbReference>
<feature type="zinc finger region" description="TRAF-type" evidence="5">
    <location>
        <begin position="42"/>
        <end position="86"/>
    </location>
</feature>
<organism evidence="8 9">
    <name type="scientific">Amphimedon queenslandica</name>
    <name type="common">Sponge</name>
    <dbReference type="NCBI Taxonomy" id="400682"/>
    <lineage>
        <taxon>Eukaryota</taxon>
        <taxon>Metazoa</taxon>
        <taxon>Porifera</taxon>
        <taxon>Demospongiae</taxon>
        <taxon>Heteroscleromorpha</taxon>
        <taxon>Haplosclerida</taxon>
        <taxon>Niphatidae</taxon>
        <taxon>Amphimedon</taxon>
    </lineage>
</organism>
<dbReference type="GO" id="GO:0008270">
    <property type="term" value="F:zinc ion binding"/>
    <property type="evidence" value="ECO:0007669"/>
    <property type="project" value="UniProtKB-KW"/>
</dbReference>
<dbReference type="Gene3D" id="3.30.40.150">
    <property type="entry name" value="TRAF-like zinc-finger, N-terminal subdomain"/>
    <property type="match status" value="1"/>
</dbReference>
<keyword evidence="3" id="KW-0833">Ubl conjugation pathway</keyword>
<keyword evidence="2 5" id="KW-0863">Zinc-finger</keyword>
<name>A0AAN0J2E7_AMPQE</name>
<feature type="domain" description="F-box" evidence="7">
    <location>
        <begin position="276"/>
        <end position="330"/>
    </location>
</feature>
<dbReference type="InterPro" id="IPR031890">
    <property type="entry name" value="Fbxo30/Fbxo40"/>
</dbReference>
<proteinExistence type="predicted"/>
<dbReference type="Pfam" id="PF15965">
    <property type="entry name" value="zf-TRAF_2"/>
    <property type="match status" value="1"/>
</dbReference>
<evidence type="ECO:0000256" key="4">
    <source>
        <dbReference type="ARBA" id="ARBA00022833"/>
    </source>
</evidence>
<dbReference type="Gene3D" id="3.30.40.10">
    <property type="entry name" value="Zinc/RING finger domain, C3HC4 (zinc finger)"/>
    <property type="match status" value="1"/>
</dbReference>
<dbReference type="Gene3D" id="1.20.1280.50">
    <property type="match status" value="1"/>
</dbReference>
<dbReference type="PANTHER" id="PTHR15933">
    <property type="entry name" value="PROTEIN CBG16327"/>
    <property type="match status" value="1"/>
</dbReference>
<dbReference type="InterPro" id="IPR001810">
    <property type="entry name" value="F-box_dom"/>
</dbReference>
<evidence type="ECO:0000259" key="6">
    <source>
        <dbReference type="PROSITE" id="PS50145"/>
    </source>
</evidence>
<keyword evidence="4 5" id="KW-0862">Zinc</keyword>
<dbReference type="Proteomes" id="UP000007879">
    <property type="component" value="Unassembled WGS sequence"/>
</dbReference>
<reference evidence="8" key="2">
    <citation type="submission" date="2024-06" db="UniProtKB">
        <authorList>
            <consortium name="EnsemblMetazoa"/>
        </authorList>
    </citation>
    <scope>IDENTIFICATION</scope>
</reference>
<dbReference type="EnsemblMetazoa" id="XM_019995344.1">
    <property type="protein sequence ID" value="XP_019850903.1"/>
    <property type="gene ID" value="LOC109581314"/>
</dbReference>
<sequence>MDDHHHCNFCFFSFCDFQGSSCPVVPCPNCDTRLHKCKLSEHTACICPDSPVPCINQQYGCDQVLRRSLLGPHLESCPASSVLCRFVRQRWQLDYNWSQSAHHDLLADEKLLQQDIKIMIAAEPPSIITGREGGNKPFDAKKTSLWCTVGSEYFIAPEKFSKVLTNNYRLMLSDYHLSQSYIYHRKDSSKLCHSFFCGAILRRDQFQSHAFNHQSLEVDFLSMRIIRCPLLSLGCRFGVQTYEPSRGHTDYSALMSCFTVSYKVSDTLQNVEHQHSTAIEHLPVELLYNIIGYLDSLSLWSLSQVNRIFRDLCETFLNVKGVIYFCWEKNIDDRWHQSRKKWTFPRTISPVISWEPVSPVATINEHLIHCPYNIKKIKTDNYQLPLPIRNKK</sequence>
<dbReference type="InterPro" id="IPR001293">
    <property type="entry name" value="Znf_TRAF"/>
</dbReference>
<dbReference type="InterPro" id="IPR036047">
    <property type="entry name" value="F-box-like_dom_sf"/>
</dbReference>
<keyword evidence="9" id="KW-1185">Reference proteome</keyword>
<dbReference type="AlphaFoldDB" id="A0AAN0J2E7"/>
<dbReference type="GeneID" id="109581314"/>
<evidence type="ECO:0000256" key="5">
    <source>
        <dbReference type="PROSITE-ProRule" id="PRU00207"/>
    </source>
</evidence>
<evidence type="ECO:0000256" key="3">
    <source>
        <dbReference type="ARBA" id="ARBA00022786"/>
    </source>
</evidence>
<evidence type="ECO:0000313" key="8">
    <source>
        <dbReference type="EnsemblMetazoa" id="XP_019850903.1"/>
    </source>
</evidence>
<dbReference type="PROSITE" id="PS50181">
    <property type="entry name" value="FBOX"/>
    <property type="match status" value="1"/>
</dbReference>
<dbReference type="Pfam" id="PF15966">
    <property type="entry name" value="F-box_4"/>
    <property type="match status" value="1"/>
</dbReference>
<dbReference type="SUPFAM" id="SSF49599">
    <property type="entry name" value="TRAF domain-like"/>
    <property type="match status" value="1"/>
</dbReference>
<feature type="domain" description="TRAF-type" evidence="6">
    <location>
        <begin position="42"/>
        <end position="86"/>
    </location>
</feature>
<dbReference type="GO" id="GO:0061630">
    <property type="term" value="F:ubiquitin protein ligase activity"/>
    <property type="evidence" value="ECO:0007669"/>
    <property type="project" value="InterPro"/>
</dbReference>
<evidence type="ECO:0000313" key="9">
    <source>
        <dbReference type="Proteomes" id="UP000007879"/>
    </source>
</evidence>
<dbReference type="KEGG" id="aqu:109581314"/>
<dbReference type="InterPro" id="IPR043013">
    <property type="entry name" value="Znf_TRAF_N"/>
</dbReference>
<protein>
    <recommendedName>
        <fullName evidence="10">F-box domain-containing protein</fullName>
    </recommendedName>
</protein>
<evidence type="ECO:0000256" key="2">
    <source>
        <dbReference type="ARBA" id="ARBA00022771"/>
    </source>
</evidence>
<evidence type="ECO:0000256" key="1">
    <source>
        <dbReference type="ARBA" id="ARBA00022723"/>
    </source>
</evidence>